<keyword evidence="3" id="KW-1185">Reference proteome</keyword>
<name>A0ABD1ZKY6_9MARC</name>
<protein>
    <submittedName>
        <fullName evidence="2">Uncharacterized protein</fullName>
    </submittedName>
</protein>
<comment type="caution">
    <text evidence="2">The sequence shown here is derived from an EMBL/GenBank/DDBJ whole genome shotgun (WGS) entry which is preliminary data.</text>
</comment>
<dbReference type="AlphaFoldDB" id="A0ABD1ZKY6"/>
<proteinExistence type="predicted"/>
<evidence type="ECO:0000313" key="2">
    <source>
        <dbReference type="EMBL" id="KAL2651970.1"/>
    </source>
</evidence>
<keyword evidence="1" id="KW-0812">Transmembrane</keyword>
<accession>A0ABD1ZKY6</accession>
<organism evidence="2 3">
    <name type="scientific">Riccia fluitans</name>
    <dbReference type="NCBI Taxonomy" id="41844"/>
    <lineage>
        <taxon>Eukaryota</taxon>
        <taxon>Viridiplantae</taxon>
        <taxon>Streptophyta</taxon>
        <taxon>Embryophyta</taxon>
        <taxon>Marchantiophyta</taxon>
        <taxon>Marchantiopsida</taxon>
        <taxon>Marchantiidae</taxon>
        <taxon>Marchantiales</taxon>
        <taxon>Ricciaceae</taxon>
        <taxon>Riccia</taxon>
    </lineage>
</organism>
<dbReference type="Proteomes" id="UP001605036">
    <property type="component" value="Unassembled WGS sequence"/>
</dbReference>
<keyword evidence="1" id="KW-0472">Membrane</keyword>
<feature type="transmembrane region" description="Helical" evidence="1">
    <location>
        <begin position="16"/>
        <end position="33"/>
    </location>
</feature>
<sequence>MAEGRPVAMMQEGPSPIIPIVILAIVGVMLSLSSIFEVDPNYMQKTLESIQSHFFLGALLIPVCIFLIIQAVGIPNTNTRM</sequence>
<feature type="transmembrane region" description="Helical" evidence="1">
    <location>
        <begin position="54"/>
        <end position="74"/>
    </location>
</feature>
<gene>
    <name evidence="2" type="ORF">R1flu_020098</name>
</gene>
<evidence type="ECO:0000256" key="1">
    <source>
        <dbReference type="SAM" id="Phobius"/>
    </source>
</evidence>
<dbReference type="EMBL" id="JBHFFA010000001">
    <property type="protein sequence ID" value="KAL2651970.1"/>
    <property type="molecule type" value="Genomic_DNA"/>
</dbReference>
<reference evidence="2 3" key="1">
    <citation type="submission" date="2024-09" db="EMBL/GenBank/DDBJ databases">
        <title>Chromosome-scale assembly of Riccia fluitans.</title>
        <authorList>
            <person name="Paukszto L."/>
            <person name="Sawicki J."/>
            <person name="Karawczyk K."/>
            <person name="Piernik-Szablinska J."/>
            <person name="Szczecinska M."/>
            <person name="Mazdziarz M."/>
        </authorList>
    </citation>
    <scope>NUCLEOTIDE SEQUENCE [LARGE SCALE GENOMIC DNA]</scope>
    <source>
        <strain evidence="2">Rf_01</strain>
        <tissue evidence="2">Aerial parts of the thallus</tissue>
    </source>
</reference>
<keyword evidence="1" id="KW-1133">Transmembrane helix</keyword>
<evidence type="ECO:0000313" key="3">
    <source>
        <dbReference type="Proteomes" id="UP001605036"/>
    </source>
</evidence>